<evidence type="ECO:0000259" key="9">
    <source>
        <dbReference type="Pfam" id="PF13579"/>
    </source>
</evidence>
<sequence length="431" mass="46187">MSPQIDRVAMIAVHTSPLATPGTGDAGGLNVYVYNSAVEMARRGVCVEVFTRATAGGQADVEVEPGVLVRHVPAGPYEGLAKEQLPSQLCAFAAGVMQAVASRPEGHYDVVHSHYWLSGQVGWLAAERWQVPLVHTMHTMARVKNNHLAVGDQPEPQVREIGEVQVTAVADRLVANTDAEAAELVDLYEADPGRVRVVNPGVDLRTFHPGDRAYSRSLLGIDPDEILIAFVGRIQPLKAPDLLLAAVADLLSRREDLGGRLRVVVNGGPSGNGLERPTALQELAQDLGITDRVIFERPGPRDRLAHWYRAADLVAVPSHNESFGLVALEAQACGTPVLAADVGGLPTAVGGGVLVPGHEVELWSCHLEELVDDRARRERLGALGVEHARSFGWQTTADRLLGVYEEAAASRRSDTLEALARASALAPTRRS</sequence>
<evidence type="ECO:0000256" key="5">
    <source>
        <dbReference type="ARBA" id="ARBA00022842"/>
    </source>
</evidence>
<evidence type="ECO:0000259" key="8">
    <source>
        <dbReference type="Pfam" id="PF00534"/>
    </source>
</evidence>
<dbReference type="eggNOG" id="COG0297">
    <property type="taxonomic scope" value="Bacteria"/>
</dbReference>
<dbReference type="HAMAP" id="MF_01695">
    <property type="entry name" value="MshA"/>
    <property type="match status" value="1"/>
</dbReference>
<comment type="similarity">
    <text evidence="1 7">Belongs to the glycosyltransferase group 1 family. MshA subfamily.</text>
</comment>
<feature type="binding site" evidence="7">
    <location>
        <position position="82"/>
    </location>
    <ligand>
        <name>1D-myo-inositol 3-phosphate</name>
        <dbReference type="ChEBI" id="CHEBI:58401"/>
    </ligand>
</feature>
<feature type="binding site" evidence="7">
    <location>
        <position position="233"/>
    </location>
    <ligand>
        <name>UDP-N-acetyl-alpha-D-glucosamine</name>
        <dbReference type="ChEBI" id="CHEBI:57705"/>
    </ligand>
</feature>
<dbReference type="RefSeq" id="WP_006502575.1">
    <property type="nucleotide sequence ID" value="NZ_BAGZ01000008.1"/>
</dbReference>
<evidence type="ECO:0000313" key="10">
    <source>
        <dbReference type="EMBL" id="GAB77823.1"/>
    </source>
</evidence>
<comment type="function">
    <text evidence="7">Catalyzes the transfer of a N-acetyl-glucosamine moiety to 1D-myo-inositol 3-phosphate to produce 1D-myo-inositol 2-acetamido-2-deoxy-glucopyranoside 3-phosphate in the mycothiol biosynthesis pathway.</text>
</comment>
<evidence type="ECO:0000256" key="6">
    <source>
        <dbReference type="ARBA" id="ARBA00048131"/>
    </source>
</evidence>
<keyword evidence="3 7" id="KW-0808">Transferase</keyword>
<feature type="binding site" evidence="7">
    <location>
        <position position="238"/>
    </location>
    <ligand>
        <name>UDP-N-acetyl-alpha-D-glucosamine</name>
        <dbReference type="ChEBI" id="CHEBI:57705"/>
    </ligand>
</feature>
<keyword evidence="11" id="KW-1185">Reference proteome</keyword>
<keyword evidence="4 7" id="KW-0479">Metal-binding</keyword>
<dbReference type="STRING" id="100225.SAMN05421595_0332"/>
<evidence type="ECO:0000256" key="2">
    <source>
        <dbReference type="ARBA" id="ARBA00022676"/>
    </source>
</evidence>
<feature type="binding site" evidence="7">
    <location>
        <position position="321"/>
    </location>
    <ligand>
        <name>UDP-N-acetyl-alpha-D-glucosamine</name>
        <dbReference type="ChEBI" id="CHEBI:57705"/>
    </ligand>
</feature>
<dbReference type="GO" id="GO:0000287">
    <property type="term" value="F:magnesium ion binding"/>
    <property type="evidence" value="ECO:0007669"/>
    <property type="project" value="UniProtKB-UniRule"/>
</dbReference>
<feature type="binding site" evidence="7">
    <location>
        <position position="329"/>
    </location>
    <ligand>
        <name>UDP-N-acetyl-alpha-D-glucosamine</name>
        <dbReference type="ChEBI" id="CHEBI:57705"/>
    </ligand>
</feature>
<comment type="caution">
    <text evidence="10">The sequence shown here is derived from an EMBL/GenBank/DDBJ whole genome shotgun (WGS) entry which is preliminary data.</text>
</comment>
<dbReference type="Pfam" id="PF00534">
    <property type="entry name" value="Glycos_transf_1"/>
    <property type="match status" value="1"/>
</dbReference>
<feature type="binding site" evidence="7">
    <location>
        <position position="14"/>
    </location>
    <ligand>
        <name>1D-myo-inositol 3-phosphate</name>
        <dbReference type="ChEBI" id="CHEBI:58401"/>
    </ligand>
</feature>
<dbReference type="Proteomes" id="UP000008495">
    <property type="component" value="Unassembled WGS sequence"/>
</dbReference>
<feature type="binding site" evidence="7">
    <location>
        <position position="115"/>
    </location>
    <ligand>
        <name>1D-myo-inositol 3-phosphate</name>
        <dbReference type="ChEBI" id="CHEBI:58401"/>
    </ligand>
</feature>
<evidence type="ECO:0000256" key="7">
    <source>
        <dbReference type="HAMAP-Rule" id="MF_01695"/>
    </source>
</evidence>
<dbReference type="GO" id="GO:0102710">
    <property type="term" value="F:D-inositol-3-phosphate glycosyltransferase activity"/>
    <property type="evidence" value="ECO:0007669"/>
    <property type="project" value="UniProtKB-EC"/>
</dbReference>
<name>K6V6F3_9MICO</name>
<dbReference type="InterPro" id="IPR028098">
    <property type="entry name" value="Glyco_trans_4-like_N"/>
</dbReference>
<dbReference type="NCBIfam" id="TIGR03449">
    <property type="entry name" value="mycothiol_MshA"/>
    <property type="match status" value="1"/>
</dbReference>
<evidence type="ECO:0000256" key="4">
    <source>
        <dbReference type="ARBA" id="ARBA00022723"/>
    </source>
</evidence>
<dbReference type="InterPro" id="IPR017814">
    <property type="entry name" value="Mycothiol_biosynthesis_MshA"/>
</dbReference>
<feature type="binding site" evidence="7">
    <location>
        <position position="28"/>
    </location>
    <ligand>
        <name>UDP-N-acetyl-alpha-D-glucosamine</name>
        <dbReference type="ChEBI" id="CHEBI:57705"/>
    </ligand>
</feature>
<dbReference type="GO" id="GO:0008375">
    <property type="term" value="F:acetylglucosaminyltransferase activity"/>
    <property type="evidence" value="ECO:0007669"/>
    <property type="project" value="UniProtKB-UniRule"/>
</dbReference>
<keyword evidence="2 7" id="KW-0328">Glycosyltransferase</keyword>
<evidence type="ECO:0000256" key="3">
    <source>
        <dbReference type="ARBA" id="ARBA00022679"/>
    </source>
</evidence>
<feature type="binding site" evidence="7">
    <location>
        <begin position="25"/>
        <end position="30"/>
    </location>
    <ligand>
        <name>1D-myo-inositol 3-phosphate</name>
        <dbReference type="ChEBI" id="CHEBI:58401"/>
    </ligand>
</feature>
<comment type="catalytic activity">
    <reaction evidence="6 7">
        <text>1D-myo-inositol 3-phosphate + UDP-N-acetyl-alpha-D-glucosamine = 1D-myo-inositol 2-acetamido-2-deoxy-alpha-D-glucopyranoside 3-phosphate + UDP + H(+)</text>
        <dbReference type="Rhea" id="RHEA:26188"/>
        <dbReference type="ChEBI" id="CHEBI:15378"/>
        <dbReference type="ChEBI" id="CHEBI:57705"/>
        <dbReference type="ChEBI" id="CHEBI:58223"/>
        <dbReference type="ChEBI" id="CHEBI:58401"/>
        <dbReference type="ChEBI" id="CHEBI:58892"/>
        <dbReference type="EC" id="2.4.1.250"/>
    </reaction>
</comment>
<reference evidence="10 11" key="1">
    <citation type="submission" date="2012-08" db="EMBL/GenBank/DDBJ databases">
        <title>Whole genome shotgun sequence of Austwickia chelonae NBRC 105200.</title>
        <authorList>
            <person name="Yoshida I."/>
            <person name="Hosoyama A."/>
            <person name="Tsuchikane K."/>
            <person name="Katsumata H."/>
            <person name="Ando Y."/>
            <person name="Ohji S."/>
            <person name="Hamada M."/>
            <person name="Tamura T."/>
            <person name="Yamazoe A."/>
            <person name="Yamazaki S."/>
            <person name="Fujita N."/>
        </authorList>
    </citation>
    <scope>NUCLEOTIDE SEQUENCE [LARGE SCALE GENOMIC DNA]</scope>
    <source>
        <strain evidence="10 11">NBRC 105200</strain>
    </source>
</reference>
<dbReference type="SUPFAM" id="SSF53756">
    <property type="entry name" value="UDP-Glycosyltransferase/glycogen phosphorylase"/>
    <property type="match status" value="1"/>
</dbReference>
<dbReference type="EC" id="2.4.1.250" evidence="7"/>
<protein>
    <recommendedName>
        <fullName evidence="7">D-inositol-3-phosphate glycosyltransferase</fullName>
        <ecNumber evidence="7">2.4.1.250</ecNumber>
    </recommendedName>
    <alternativeName>
        <fullName evidence="7">N-acetylglucosamine-inositol-phosphate N-acetylglucosaminyltransferase</fullName>
        <shortName evidence="7">GlcNAc-Ins-P N-acetylglucosaminyltransferase</shortName>
    </alternativeName>
</protein>
<dbReference type="InterPro" id="IPR050194">
    <property type="entry name" value="Glycosyltransferase_grp1"/>
</dbReference>
<feature type="domain" description="Glycosyltransferase subfamily 4-like N-terminal" evidence="9">
    <location>
        <begin position="27"/>
        <end position="201"/>
    </location>
</feature>
<feature type="binding site" evidence="7">
    <location>
        <position position="311"/>
    </location>
    <ligand>
        <name>Mg(2+)</name>
        <dbReference type="ChEBI" id="CHEBI:18420"/>
    </ligand>
</feature>
<dbReference type="EMBL" id="BAGZ01000008">
    <property type="protein sequence ID" value="GAB77823.1"/>
    <property type="molecule type" value="Genomic_DNA"/>
</dbReference>
<dbReference type="InterPro" id="IPR001296">
    <property type="entry name" value="Glyco_trans_1"/>
</dbReference>
<feature type="binding site" evidence="7">
    <location>
        <position position="139"/>
    </location>
    <ligand>
        <name>1D-myo-inositol 3-phosphate</name>
        <dbReference type="ChEBI" id="CHEBI:58401"/>
    </ligand>
</feature>
<dbReference type="PANTHER" id="PTHR45947:SF3">
    <property type="entry name" value="SULFOQUINOVOSYL TRANSFERASE SQD2"/>
    <property type="match status" value="1"/>
</dbReference>
<comment type="caution">
    <text evidence="7">Lacks conserved residue(s) required for the propagation of feature annotation.</text>
</comment>
<evidence type="ECO:0000256" key="1">
    <source>
        <dbReference type="ARBA" id="ARBA00008449"/>
    </source>
</evidence>
<accession>K6V6F3</accession>
<dbReference type="Gene3D" id="3.40.50.2000">
    <property type="entry name" value="Glycogen Phosphorylase B"/>
    <property type="match status" value="2"/>
</dbReference>
<dbReference type="GO" id="GO:0010125">
    <property type="term" value="P:mycothiol biosynthetic process"/>
    <property type="evidence" value="ECO:0007669"/>
    <property type="project" value="UniProtKB-UniRule"/>
</dbReference>
<gene>
    <name evidence="7 10" type="primary">mshA</name>
    <name evidence="10" type="ORF">AUCHE_08_00650</name>
</gene>
<organism evidence="10 11">
    <name type="scientific">Austwickia chelonae NBRC 105200</name>
    <dbReference type="NCBI Taxonomy" id="1184607"/>
    <lineage>
        <taxon>Bacteria</taxon>
        <taxon>Bacillati</taxon>
        <taxon>Actinomycetota</taxon>
        <taxon>Actinomycetes</taxon>
        <taxon>Micrococcales</taxon>
        <taxon>Dermatophilaceae</taxon>
        <taxon>Austwickia</taxon>
    </lineage>
</organism>
<feature type="domain" description="Glycosyl transferase family 1" evidence="8">
    <location>
        <begin position="219"/>
        <end position="381"/>
    </location>
</feature>
<dbReference type="Pfam" id="PF13579">
    <property type="entry name" value="Glyco_trans_4_4"/>
    <property type="match status" value="1"/>
</dbReference>
<comment type="subunit">
    <text evidence="7">Homodimer.</text>
</comment>
<feature type="binding site" evidence="7">
    <location>
        <position position="308"/>
    </location>
    <ligand>
        <name>Mg(2+)</name>
        <dbReference type="ChEBI" id="CHEBI:18420"/>
    </ligand>
</feature>
<feature type="binding site" evidence="7">
    <location>
        <position position="309"/>
    </location>
    <ligand>
        <name>Mg(2+)</name>
        <dbReference type="ChEBI" id="CHEBI:18420"/>
    </ligand>
</feature>
<feature type="binding site" evidence="7">
    <location>
        <position position="335"/>
    </location>
    <ligand>
        <name>Mg(2+)</name>
        <dbReference type="ChEBI" id="CHEBI:18420"/>
    </ligand>
</feature>
<evidence type="ECO:0000313" key="11">
    <source>
        <dbReference type="Proteomes" id="UP000008495"/>
    </source>
</evidence>
<dbReference type="AlphaFoldDB" id="K6V6F3"/>
<feature type="binding site" evidence="7">
    <location>
        <position position="159"/>
    </location>
    <ligand>
        <name>1D-myo-inositol 3-phosphate</name>
        <dbReference type="ChEBI" id="CHEBI:58401"/>
    </ligand>
</feature>
<dbReference type="PANTHER" id="PTHR45947">
    <property type="entry name" value="SULFOQUINOVOSYL TRANSFERASE SQD2"/>
    <property type="match status" value="1"/>
</dbReference>
<keyword evidence="5 7" id="KW-0460">Magnesium</keyword>
<proteinExistence type="inferred from homology"/>